<dbReference type="Gene3D" id="1.20.1640.10">
    <property type="entry name" value="Multidrug efflux transporter AcrB transmembrane domain"/>
    <property type="match status" value="2"/>
</dbReference>
<evidence type="ECO:0000256" key="1">
    <source>
        <dbReference type="ARBA" id="ARBA00004651"/>
    </source>
</evidence>
<sequence length="738" mass="77269">MPVPRQNSIAHTESPPRPGTLWRIGRWCARHFTLVIVIWLLALLGVQLANRAAGGEYSDNFSLPGTQSQDGKEVLQAHEPAVGGTSAQVVLHDTSSLTDFQSQVNQAVSSLGQLPHVLSAQNPLPPAGQPPQPGGPLSSDGTTAYITVRFDTNPTTLGDTYLNQVDTAVAPLREAGVEVEYGGPLGELARPAADDRTSELIGFAVAIVVLLVGFGSVIAAGLPLVTALIAVVVGLGLLGLLAALSTFATVAPTLATMIGLGVGIDYSLFLLTRHRQSLMDGKDPADAAGHAAATSGRAVLISGCTVIIALAGLSVSGVSFISKLGLAAAVTVVTAVCGALTLLPAMMGLIGRNMDRFTVRKPVAEQTLSENEEVTGMWHRYAQRVERRPWWFLSAGLAIVVILAIPLFSIQLGHIGDGADPTSFTDRRAFDLMSQAFGPGSNGPLTVVVDQSNVPAANQAALKANVQQALTGVPDTASVGPLQTSSDGAVLFTTVTPDQQPQDKSTTDLVGHLSDTVLPNAVAGTGATTYVTGTTAAQVDFLDIVSSRLIPIIAVVVGLAFIIILIVFRAPLIALKAAILNLVSIAASYGVLVAVFQWGWGGEALGVNGKVPIESYVPMMMFAIVFGLSMDYEIFLLSRVHEAWLKTGDSKGSVAHALEITARVITCAALIMVSVFAAFIVSDNIVIKMMGLGLAVSVLIDASVVRLLMVPAVMTLLGPAAWWTPRWLDRILPHIKTE</sequence>
<feature type="domain" description="SSD" evidence="9">
    <location>
        <begin position="224"/>
        <end position="349"/>
    </location>
</feature>
<dbReference type="Proteomes" id="UP001206483">
    <property type="component" value="Unassembled WGS sequence"/>
</dbReference>
<evidence type="ECO:0000256" key="5">
    <source>
        <dbReference type="ARBA" id="ARBA00022989"/>
    </source>
</evidence>
<evidence type="ECO:0000256" key="4">
    <source>
        <dbReference type="ARBA" id="ARBA00022692"/>
    </source>
</evidence>
<feature type="transmembrane region" description="Helical" evidence="8">
    <location>
        <begin position="227"/>
        <end position="248"/>
    </location>
</feature>
<protein>
    <submittedName>
        <fullName evidence="10">RND superfamily putative drug exporter</fullName>
    </submittedName>
</protein>
<feature type="transmembrane region" description="Helical" evidence="8">
    <location>
        <begin position="620"/>
        <end position="640"/>
    </location>
</feature>
<dbReference type="PROSITE" id="PS50156">
    <property type="entry name" value="SSD"/>
    <property type="match status" value="1"/>
</dbReference>
<evidence type="ECO:0000256" key="3">
    <source>
        <dbReference type="ARBA" id="ARBA00022475"/>
    </source>
</evidence>
<feature type="transmembrane region" description="Helical" evidence="8">
    <location>
        <begin position="580"/>
        <end position="600"/>
    </location>
</feature>
<evidence type="ECO:0000313" key="10">
    <source>
        <dbReference type="EMBL" id="MCP2313874.1"/>
    </source>
</evidence>
<keyword evidence="5 8" id="KW-1133">Transmembrane helix</keyword>
<reference evidence="10 11" key="1">
    <citation type="submission" date="2022-06" db="EMBL/GenBank/DDBJ databases">
        <title>Sequencing the genomes of 1000 actinobacteria strains.</title>
        <authorList>
            <person name="Klenk H.-P."/>
        </authorList>
    </citation>
    <scope>NUCLEOTIDE SEQUENCE [LARGE SCALE GENOMIC DNA]</scope>
    <source>
        <strain evidence="10 11">DSM 41656</strain>
    </source>
</reference>
<comment type="similarity">
    <text evidence="2">Belongs to the resistance-nodulation-cell division (RND) (TC 2.A.6) family. MmpL subfamily.</text>
</comment>
<feature type="transmembrane region" description="Helical" evidence="8">
    <location>
        <begin position="254"/>
        <end position="272"/>
    </location>
</feature>
<keyword evidence="11" id="KW-1185">Reference proteome</keyword>
<dbReference type="InterPro" id="IPR000731">
    <property type="entry name" value="SSD"/>
</dbReference>
<feature type="transmembrane region" description="Helical" evidence="8">
    <location>
        <begin position="327"/>
        <end position="351"/>
    </location>
</feature>
<keyword evidence="4 8" id="KW-0812">Transmembrane</keyword>
<dbReference type="InterPro" id="IPR050545">
    <property type="entry name" value="Mycobact_MmpL"/>
</dbReference>
<feature type="transmembrane region" description="Helical" evidence="8">
    <location>
        <begin position="32"/>
        <end position="49"/>
    </location>
</feature>
<dbReference type="RefSeq" id="WP_253804087.1">
    <property type="nucleotide sequence ID" value="NZ_BAAAUB010000010.1"/>
</dbReference>
<dbReference type="Pfam" id="PF03176">
    <property type="entry name" value="MMPL"/>
    <property type="match status" value="2"/>
</dbReference>
<evidence type="ECO:0000256" key="7">
    <source>
        <dbReference type="SAM" id="MobiDB-lite"/>
    </source>
</evidence>
<feature type="transmembrane region" description="Helical" evidence="8">
    <location>
        <begin position="200"/>
        <end position="220"/>
    </location>
</feature>
<comment type="subcellular location">
    <subcellularLocation>
        <location evidence="1">Cell membrane</location>
        <topology evidence="1">Multi-pass membrane protein</topology>
    </subcellularLocation>
</comment>
<feature type="region of interest" description="Disordered" evidence="7">
    <location>
        <begin position="119"/>
        <end position="140"/>
    </location>
</feature>
<dbReference type="InterPro" id="IPR004869">
    <property type="entry name" value="MMPL_dom"/>
</dbReference>
<feature type="transmembrane region" description="Helical" evidence="8">
    <location>
        <begin position="660"/>
        <end position="681"/>
    </location>
</feature>
<accession>A0ABT1J9T9</accession>
<dbReference type="SUPFAM" id="SSF82866">
    <property type="entry name" value="Multidrug efflux transporter AcrB transmembrane domain"/>
    <property type="match status" value="2"/>
</dbReference>
<dbReference type="PANTHER" id="PTHR33406:SF11">
    <property type="entry name" value="MEMBRANE PROTEIN SCO6666-RELATED"/>
    <property type="match status" value="1"/>
</dbReference>
<comment type="caution">
    <text evidence="10">The sequence shown here is derived from an EMBL/GenBank/DDBJ whole genome shotgun (WGS) entry which is preliminary data.</text>
</comment>
<evidence type="ECO:0000259" key="9">
    <source>
        <dbReference type="PROSITE" id="PS50156"/>
    </source>
</evidence>
<dbReference type="EMBL" id="JAMZDX010000007">
    <property type="protein sequence ID" value="MCP2313874.1"/>
    <property type="molecule type" value="Genomic_DNA"/>
</dbReference>
<evidence type="ECO:0000256" key="6">
    <source>
        <dbReference type="ARBA" id="ARBA00023136"/>
    </source>
</evidence>
<feature type="transmembrane region" description="Helical" evidence="8">
    <location>
        <begin position="549"/>
        <end position="568"/>
    </location>
</feature>
<organism evidence="10 11">
    <name type="scientific">Kitasatospora paracochleata</name>
    <dbReference type="NCBI Taxonomy" id="58354"/>
    <lineage>
        <taxon>Bacteria</taxon>
        <taxon>Bacillati</taxon>
        <taxon>Actinomycetota</taxon>
        <taxon>Actinomycetes</taxon>
        <taxon>Kitasatosporales</taxon>
        <taxon>Streptomycetaceae</taxon>
        <taxon>Kitasatospora</taxon>
    </lineage>
</organism>
<evidence type="ECO:0000313" key="11">
    <source>
        <dbReference type="Proteomes" id="UP001206483"/>
    </source>
</evidence>
<keyword evidence="3" id="KW-1003">Cell membrane</keyword>
<keyword evidence="6 8" id="KW-0472">Membrane</keyword>
<name>A0ABT1J9T9_9ACTN</name>
<gene>
    <name evidence="10" type="ORF">FHR36_007073</name>
</gene>
<dbReference type="PANTHER" id="PTHR33406">
    <property type="entry name" value="MEMBRANE PROTEIN MJ1562-RELATED"/>
    <property type="match status" value="1"/>
</dbReference>
<proteinExistence type="inferred from homology"/>
<feature type="transmembrane region" description="Helical" evidence="8">
    <location>
        <begin position="390"/>
        <end position="410"/>
    </location>
</feature>
<evidence type="ECO:0000256" key="2">
    <source>
        <dbReference type="ARBA" id="ARBA00010157"/>
    </source>
</evidence>
<evidence type="ECO:0000256" key="8">
    <source>
        <dbReference type="SAM" id="Phobius"/>
    </source>
</evidence>
<feature type="compositionally biased region" description="Pro residues" evidence="7">
    <location>
        <begin position="123"/>
        <end position="134"/>
    </location>
</feature>
<feature type="transmembrane region" description="Helical" evidence="8">
    <location>
        <begin position="298"/>
        <end position="321"/>
    </location>
</feature>